<organism evidence="1 2">
    <name type="scientific">Popillia japonica</name>
    <name type="common">Japanese beetle</name>
    <dbReference type="NCBI Taxonomy" id="7064"/>
    <lineage>
        <taxon>Eukaryota</taxon>
        <taxon>Metazoa</taxon>
        <taxon>Ecdysozoa</taxon>
        <taxon>Arthropoda</taxon>
        <taxon>Hexapoda</taxon>
        <taxon>Insecta</taxon>
        <taxon>Pterygota</taxon>
        <taxon>Neoptera</taxon>
        <taxon>Endopterygota</taxon>
        <taxon>Coleoptera</taxon>
        <taxon>Polyphaga</taxon>
        <taxon>Scarabaeiformia</taxon>
        <taxon>Scarabaeidae</taxon>
        <taxon>Rutelinae</taxon>
        <taxon>Popillia</taxon>
    </lineage>
</organism>
<dbReference type="Proteomes" id="UP001458880">
    <property type="component" value="Unassembled WGS sequence"/>
</dbReference>
<dbReference type="AlphaFoldDB" id="A0AAW1IC83"/>
<comment type="caution">
    <text evidence="1">The sequence shown here is derived from an EMBL/GenBank/DDBJ whole genome shotgun (WGS) entry which is preliminary data.</text>
</comment>
<proteinExistence type="predicted"/>
<protein>
    <submittedName>
        <fullName evidence="1">Uncharacterized protein</fullName>
    </submittedName>
</protein>
<dbReference type="EMBL" id="JASPKY010000682">
    <property type="protein sequence ID" value="KAK9686840.1"/>
    <property type="molecule type" value="Genomic_DNA"/>
</dbReference>
<keyword evidence="2" id="KW-1185">Reference proteome</keyword>
<accession>A0AAW1IC83</accession>
<evidence type="ECO:0000313" key="1">
    <source>
        <dbReference type="EMBL" id="KAK9686840.1"/>
    </source>
</evidence>
<name>A0AAW1IC83_POPJA</name>
<reference evidence="1 2" key="1">
    <citation type="journal article" date="2024" name="BMC Genomics">
        <title>De novo assembly and annotation of Popillia japonica's genome with initial clues to its potential as an invasive pest.</title>
        <authorList>
            <person name="Cucini C."/>
            <person name="Boschi S."/>
            <person name="Funari R."/>
            <person name="Cardaioli E."/>
            <person name="Iannotti N."/>
            <person name="Marturano G."/>
            <person name="Paoli F."/>
            <person name="Bruttini M."/>
            <person name="Carapelli A."/>
            <person name="Frati F."/>
            <person name="Nardi F."/>
        </authorList>
    </citation>
    <scope>NUCLEOTIDE SEQUENCE [LARGE SCALE GENOMIC DNA]</scope>
    <source>
        <strain evidence="1">DMR45628</strain>
    </source>
</reference>
<gene>
    <name evidence="1" type="ORF">QE152_g36900</name>
</gene>
<evidence type="ECO:0000313" key="2">
    <source>
        <dbReference type="Proteomes" id="UP001458880"/>
    </source>
</evidence>
<sequence>MQIFTSYQAATNYINEIINYYTPLLNIQMNRGSLYDLFSPDTIDKSIASFSKNFPSDLQILSQPILDTKISRDQDTIYIHGYFPIIDNRNFTLLKVIPVPLQIEGNFYWFLDTPSDVIAVDYDAQLSLQISTNPSDVIAVDYDAQLYFYQSDEELHNAIQIEDNKYLCAPKTIKKMEEDPSCALCS</sequence>